<protein>
    <recommendedName>
        <fullName evidence="13">ATP-dependent helicase/nuclease subunit A</fullName>
        <ecNumber evidence="13">3.1.-.-</ecNumber>
        <ecNumber evidence="13">5.6.2.4</ecNumber>
    </recommendedName>
    <alternativeName>
        <fullName evidence="13">ATP-dependent helicase/nuclease AddA</fullName>
    </alternativeName>
    <alternativeName>
        <fullName evidence="13">DNA 3'-5' helicase AddA</fullName>
    </alternativeName>
</protein>
<proteinExistence type="inferred from homology"/>
<evidence type="ECO:0000256" key="12">
    <source>
        <dbReference type="ARBA" id="ARBA00048988"/>
    </source>
</evidence>
<evidence type="ECO:0000256" key="11">
    <source>
        <dbReference type="ARBA" id="ARBA00034617"/>
    </source>
</evidence>
<dbReference type="HAMAP" id="MF_01451">
    <property type="entry name" value="AddA"/>
    <property type="match status" value="1"/>
</dbReference>
<dbReference type="GO" id="GO:0016887">
    <property type="term" value="F:ATP hydrolysis activity"/>
    <property type="evidence" value="ECO:0007669"/>
    <property type="project" value="RHEA"/>
</dbReference>
<dbReference type="InterPro" id="IPR027417">
    <property type="entry name" value="P-loop_NTPase"/>
</dbReference>
<keyword evidence="9 13" id="KW-0234">DNA repair</keyword>
<dbReference type="RefSeq" id="WP_089747643.1">
    <property type="nucleotide sequence ID" value="NZ_FOGF01000043.1"/>
</dbReference>
<dbReference type="Pfam" id="PF00580">
    <property type="entry name" value="UvrD-helicase"/>
    <property type="match status" value="1"/>
</dbReference>
<dbReference type="GO" id="GO:0008408">
    <property type="term" value="F:3'-5' exonuclease activity"/>
    <property type="evidence" value="ECO:0007669"/>
    <property type="project" value="UniProtKB-UniRule"/>
</dbReference>
<dbReference type="EC" id="3.1.-.-" evidence="13"/>
<evidence type="ECO:0000256" key="1">
    <source>
        <dbReference type="ARBA" id="ARBA00022722"/>
    </source>
</evidence>
<accession>A0A1H9NP62</accession>
<organism evidence="17 18">
    <name type="scientific">Granulicatella balaenopterae</name>
    <dbReference type="NCBI Taxonomy" id="137733"/>
    <lineage>
        <taxon>Bacteria</taxon>
        <taxon>Bacillati</taxon>
        <taxon>Bacillota</taxon>
        <taxon>Bacilli</taxon>
        <taxon>Lactobacillales</taxon>
        <taxon>Carnobacteriaceae</taxon>
        <taxon>Granulicatella</taxon>
    </lineage>
</organism>
<evidence type="ECO:0000256" key="14">
    <source>
        <dbReference type="PROSITE-ProRule" id="PRU00560"/>
    </source>
</evidence>
<dbReference type="OrthoDB" id="9810135at2"/>
<dbReference type="AlphaFoldDB" id="A0A1H9NP62"/>
<dbReference type="InterPro" id="IPR011335">
    <property type="entry name" value="Restrct_endonuc-II-like"/>
</dbReference>
<keyword evidence="1 13" id="KW-0540">Nuclease</keyword>
<dbReference type="InterPro" id="IPR014016">
    <property type="entry name" value="UvrD-like_ATP-bd"/>
</dbReference>
<evidence type="ECO:0000256" key="4">
    <source>
        <dbReference type="ARBA" id="ARBA00022801"/>
    </source>
</evidence>
<reference evidence="17 18" key="1">
    <citation type="submission" date="2016-10" db="EMBL/GenBank/DDBJ databases">
        <authorList>
            <person name="de Groot N.N."/>
        </authorList>
    </citation>
    <scope>NUCLEOTIDE SEQUENCE [LARGE SCALE GENOMIC DNA]</scope>
    <source>
        <strain evidence="17 18">DSM 15827</strain>
    </source>
</reference>
<dbReference type="PANTHER" id="PTHR11070">
    <property type="entry name" value="UVRD / RECB / PCRA DNA HELICASE FAMILY MEMBER"/>
    <property type="match status" value="1"/>
</dbReference>
<dbReference type="PROSITE" id="PS51217">
    <property type="entry name" value="UVRD_HELICASE_CTER"/>
    <property type="match status" value="1"/>
</dbReference>
<keyword evidence="2 13" id="KW-0547">Nucleotide-binding</keyword>
<keyword evidence="5 13" id="KW-0347">Helicase</keyword>
<keyword evidence="3 13" id="KW-0227">DNA damage</keyword>
<comment type="similarity">
    <text evidence="13">Belongs to the helicase family. AddA subfamily.</text>
</comment>
<comment type="cofactor">
    <cofactor evidence="13">
        <name>Mg(2+)</name>
        <dbReference type="ChEBI" id="CHEBI:18420"/>
    </cofactor>
</comment>
<comment type="subunit">
    <text evidence="13">Heterodimer of AddA and AddB/RexB.</text>
</comment>
<dbReference type="InterPro" id="IPR014017">
    <property type="entry name" value="DNA_helicase_UvrD-like_C"/>
</dbReference>
<evidence type="ECO:0000259" key="15">
    <source>
        <dbReference type="PROSITE" id="PS51198"/>
    </source>
</evidence>
<name>A0A1H9NP62_9LACT</name>
<dbReference type="NCBIfam" id="TIGR02785">
    <property type="entry name" value="addA_Gpos"/>
    <property type="match status" value="1"/>
</dbReference>
<comment type="catalytic activity">
    <reaction evidence="11 13">
        <text>Couples ATP hydrolysis with the unwinding of duplex DNA by translocating in the 3'-5' direction.</text>
        <dbReference type="EC" id="5.6.2.4"/>
    </reaction>
</comment>
<dbReference type="InterPro" id="IPR014152">
    <property type="entry name" value="AddA"/>
</dbReference>
<dbReference type="EC" id="5.6.2.4" evidence="13"/>
<gene>
    <name evidence="13" type="primary">addA</name>
    <name evidence="17" type="ORF">SAMN05421767_1438</name>
</gene>
<evidence type="ECO:0000313" key="17">
    <source>
        <dbReference type="EMBL" id="SER37760.1"/>
    </source>
</evidence>
<keyword evidence="4 13" id="KW-0378">Hydrolase</keyword>
<dbReference type="InterPro" id="IPR000212">
    <property type="entry name" value="DNA_helicase_UvrD/REP"/>
</dbReference>
<feature type="binding site" evidence="14">
    <location>
        <begin position="32"/>
        <end position="39"/>
    </location>
    <ligand>
        <name>ATP</name>
        <dbReference type="ChEBI" id="CHEBI:30616"/>
    </ligand>
</feature>
<dbReference type="Pfam" id="PF12705">
    <property type="entry name" value="PDDEXK_1"/>
    <property type="match status" value="1"/>
</dbReference>
<dbReference type="Gene3D" id="3.40.50.300">
    <property type="entry name" value="P-loop containing nucleotide triphosphate hydrolases"/>
    <property type="match status" value="4"/>
</dbReference>
<evidence type="ECO:0000256" key="10">
    <source>
        <dbReference type="ARBA" id="ARBA00023235"/>
    </source>
</evidence>
<comment type="catalytic activity">
    <reaction evidence="12 13">
        <text>ATP + H2O = ADP + phosphate + H(+)</text>
        <dbReference type="Rhea" id="RHEA:13065"/>
        <dbReference type="ChEBI" id="CHEBI:15377"/>
        <dbReference type="ChEBI" id="CHEBI:15378"/>
        <dbReference type="ChEBI" id="CHEBI:30616"/>
        <dbReference type="ChEBI" id="CHEBI:43474"/>
        <dbReference type="ChEBI" id="CHEBI:456216"/>
        <dbReference type="EC" id="5.6.2.4"/>
    </reaction>
</comment>
<dbReference type="PANTHER" id="PTHR11070:SF48">
    <property type="entry name" value="ATP-DEPENDENT HELICASE_NUCLEASE SUBUNIT A"/>
    <property type="match status" value="1"/>
</dbReference>
<keyword evidence="6 13" id="KW-0269">Exonuclease</keyword>
<dbReference type="Proteomes" id="UP000198556">
    <property type="component" value="Unassembled WGS sequence"/>
</dbReference>
<evidence type="ECO:0000256" key="3">
    <source>
        <dbReference type="ARBA" id="ARBA00022763"/>
    </source>
</evidence>
<dbReference type="InterPro" id="IPR011604">
    <property type="entry name" value="PDDEXK-like_dom_sf"/>
</dbReference>
<dbReference type="GO" id="GO:0005524">
    <property type="term" value="F:ATP binding"/>
    <property type="evidence" value="ECO:0007669"/>
    <property type="project" value="UniProtKB-UniRule"/>
</dbReference>
<evidence type="ECO:0000259" key="16">
    <source>
        <dbReference type="PROSITE" id="PS51217"/>
    </source>
</evidence>
<dbReference type="GO" id="GO:0005829">
    <property type="term" value="C:cytosol"/>
    <property type="evidence" value="ECO:0007669"/>
    <property type="project" value="TreeGrafter"/>
</dbReference>
<keyword evidence="10 13" id="KW-0413">Isomerase</keyword>
<evidence type="ECO:0000256" key="2">
    <source>
        <dbReference type="ARBA" id="ARBA00022741"/>
    </source>
</evidence>
<feature type="domain" description="UvrD-like helicase ATP-binding" evidence="15">
    <location>
        <begin position="11"/>
        <end position="480"/>
    </location>
</feature>
<evidence type="ECO:0000256" key="6">
    <source>
        <dbReference type="ARBA" id="ARBA00022839"/>
    </source>
</evidence>
<dbReference type="GO" id="GO:0033202">
    <property type="term" value="C:DNA helicase complex"/>
    <property type="evidence" value="ECO:0007669"/>
    <property type="project" value="TreeGrafter"/>
</dbReference>
<evidence type="ECO:0000256" key="5">
    <source>
        <dbReference type="ARBA" id="ARBA00022806"/>
    </source>
</evidence>
<dbReference type="InterPro" id="IPR038726">
    <property type="entry name" value="PDDEXK_AddAB-type"/>
</dbReference>
<evidence type="ECO:0000256" key="8">
    <source>
        <dbReference type="ARBA" id="ARBA00023125"/>
    </source>
</evidence>
<dbReference type="PROSITE" id="PS51198">
    <property type="entry name" value="UVRD_HELICASE_ATP_BIND"/>
    <property type="match status" value="1"/>
</dbReference>
<dbReference type="GO" id="GO:0003690">
    <property type="term" value="F:double-stranded DNA binding"/>
    <property type="evidence" value="ECO:0007669"/>
    <property type="project" value="UniProtKB-UniRule"/>
</dbReference>
<dbReference type="STRING" id="137733.SAMN05421767_1438"/>
<dbReference type="SUPFAM" id="SSF52980">
    <property type="entry name" value="Restriction endonuclease-like"/>
    <property type="match status" value="1"/>
</dbReference>
<feature type="domain" description="UvrD-like helicase C-terminal" evidence="16">
    <location>
        <begin position="507"/>
        <end position="816"/>
    </location>
</feature>
<dbReference type="SUPFAM" id="SSF52540">
    <property type="entry name" value="P-loop containing nucleoside triphosphate hydrolases"/>
    <property type="match status" value="1"/>
</dbReference>
<sequence>MSNIPEKPANIRATPQQWQAIMERNKNILVSASAGSGKTMVLVQRIMERIKNGDSVDELLVVTFTEAAAKEMKERLRKKLEEEITKTTEPELKQHYINQVYLMGKANISTIHAFCLKVIQRFFYLTNLDPVFSLMSDEIESILLKEKVWRDLQEELFESDPEFINLCRYYSSDRTDDGITELVYQLYDFSRANPDPKKWIHDLPLIYQTGSTWADSPLVAEYIHPILMAKLEQVTTDYDDLLKQVETSGLPEKFSELLLNDAKVVTGVRDLVNALDYDAAYMAANSIKFDRWATLKKDEKEMKPLADSLKKRRDSLKETMNEIIKVYFWESPAFQLAQLHQIAPTIEELAKVVEMFYDALQTEKLRLNKVDFSDLEHMSLQILNTLDENNTPIAANYFREQFVEVLVDEYQDVNRVQETILQAVTRHEKGQENMFMVGDVKQSIYSFRLADPTLFLGKYNDYAKDEGGTRILLAENFRSRSQVLDFTNVIFKQLMNTTLGQMEYDQAAELVHGNKSYSNLQDKHTEILVIENEQEDEPGEANEDQALEEELFDSSAEAEITLIANKMRELIEQQFIVMDPDTGEERPVQYKDMVILAPTKSHNTLISEVLSMFDIPAVVQKTDQYFKRTEITIVLSLLKVIDNPLQDIPLVAVLRSGMVGLTEIELGHIRHCHKKVSYYQAIEQFAKSTEYSDVSYLTLEQEQRLRHKVQHFLSQLQEWRSVANKIPLHQLIWQIYQDTYYLEYVHGQTSGQQRALNLHALYERAKNYETSSFSGLHQFIRFIESMQKQEKDLAEPTSITDDQDAIRVMTIHASKGLEFPVVFMMNAGKRFNLQNVQQSSILSATLGIGTKHIDLERRVSSPTLAHIAVQQERLTKELSEEMRKLYVALTRARDKLYIIGSVKNAASLEKHWAMIQDSTQWTLPDIYRLENKGYLHWIGMALARAKNPNPVNPNQAAIFGKAFEYDLSYYSYQDVLDYLRKWQGTVPTFDSTKKIILPHQLEIKYEQQPINKMLSELTKTYPHLTATQTSSYQSVTEIKRLFEDTDVIDLPQLELDTTATRTGLYQINTLAKPAFMSGEKRASAAEKGTALHLLMQQIDLEEPITLTSVSKTLNQLVTAGVIEKHIAKVLNISSIIQFFATDFGQLLLKNAQNVRREQAFSFILPAKNVFKDVTGEDDLLVHGIIDGYLVIHDEIIVYDFKTDYLRDTPADIKRISDKYKGQLNLYAEALANSLQKPIAHKYLCLLTIGKNVEI</sequence>
<dbReference type="Pfam" id="PF13361">
    <property type="entry name" value="UvrD_C"/>
    <property type="match status" value="1"/>
</dbReference>
<keyword evidence="7 13" id="KW-0067">ATP-binding</keyword>
<evidence type="ECO:0000256" key="7">
    <source>
        <dbReference type="ARBA" id="ARBA00022840"/>
    </source>
</evidence>
<dbReference type="GO" id="GO:0043138">
    <property type="term" value="F:3'-5' DNA helicase activity"/>
    <property type="evidence" value="ECO:0007669"/>
    <property type="project" value="UniProtKB-UniRule"/>
</dbReference>
<comment type="function">
    <text evidence="13">The heterodimer acts as both an ATP-dependent DNA helicase and an ATP-dependent, dual-direction single-stranded exonuclease. Recognizes the chi site generating a DNA molecule suitable for the initiation of homologous recombination. The AddA nuclease domain is required for chi fragment generation; this subunit has the helicase and 3' -&gt; 5' nuclease activities.</text>
</comment>
<evidence type="ECO:0000256" key="13">
    <source>
        <dbReference type="HAMAP-Rule" id="MF_01451"/>
    </source>
</evidence>
<evidence type="ECO:0000313" key="18">
    <source>
        <dbReference type="Proteomes" id="UP000198556"/>
    </source>
</evidence>
<keyword evidence="8 13" id="KW-0238">DNA-binding</keyword>
<dbReference type="Gene3D" id="3.90.320.10">
    <property type="match status" value="1"/>
</dbReference>
<dbReference type="GO" id="GO:0000724">
    <property type="term" value="P:double-strand break repair via homologous recombination"/>
    <property type="evidence" value="ECO:0007669"/>
    <property type="project" value="UniProtKB-UniRule"/>
</dbReference>
<dbReference type="EMBL" id="FOGF01000043">
    <property type="protein sequence ID" value="SER37760.1"/>
    <property type="molecule type" value="Genomic_DNA"/>
</dbReference>
<keyword evidence="18" id="KW-1185">Reference proteome</keyword>
<evidence type="ECO:0000256" key="9">
    <source>
        <dbReference type="ARBA" id="ARBA00023204"/>
    </source>
</evidence>